<keyword evidence="6" id="KW-1185">Reference proteome</keyword>
<feature type="signal peptide" evidence="3">
    <location>
        <begin position="1"/>
        <end position="22"/>
    </location>
</feature>
<accession>A0ABZ0Y2B1</accession>
<organism evidence="5 6">
    <name type="scientific">Duganella zoogloeoides</name>
    <dbReference type="NCBI Taxonomy" id="75659"/>
    <lineage>
        <taxon>Bacteria</taxon>
        <taxon>Pseudomonadati</taxon>
        <taxon>Pseudomonadota</taxon>
        <taxon>Betaproteobacteria</taxon>
        <taxon>Burkholderiales</taxon>
        <taxon>Oxalobacteraceae</taxon>
        <taxon>Telluria group</taxon>
        <taxon>Duganella</taxon>
    </lineage>
</organism>
<name>A0ABZ0Y2B1_9BURK</name>
<sequence length="150" mass="15463">MNSNRTLAAVVLAATAVLSGCATSNQNPGYGHQTGYQNEAASYGTIESIQVRTVEGKGSGAGAVAGGLVGALLGNQVGSGSGRAAATVAGAVAGGVVGNNVENNRNAPRDEYQISVRMDNGDYRLVNQDSVYDLRVGNRVRLIDGRLYRY</sequence>
<feature type="chain" id="PRO_5045112678" evidence="3">
    <location>
        <begin position="23"/>
        <end position="150"/>
    </location>
</feature>
<evidence type="ECO:0000256" key="1">
    <source>
        <dbReference type="ARBA" id="ARBA00004370"/>
    </source>
</evidence>
<proteinExistence type="predicted"/>
<dbReference type="InterPro" id="IPR051407">
    <property type="entry name" value="Bact_OM_lipoprot/Surf_antigen"/>
</dbReference>
<evidence type="ECO:0000313" key="5">
    <source>
        <dbReference type="EMBL" id="WQH06021.1"/>
    </source>
</evidence>
<gene>
    <name evidence="5" type="ORF">SR858_06700</name>
</gene>
<dbReference type="PROSITE" id="PS51257">
    <property type="entry name" value="PROKAR_LIPOPROTEIN"/>
    <property type="match status" value="1"/>
</dbReference>
<dbReference type="InterPro" id="IPR008816">
    <property type="entry name" value="Gly_zipper_2TM_dom"/>
</dbReference>
<evidence type="ECO:0000259" key="4">
    <source>
        <dbReference type="Pfam" id="PF05433"/>
    </source>
</evidence>
<reference evidence="5 6" key="1">
    <citation type="submission" date="2023-11" db="EMBL/GenBank/DDBJ databases">
        <title>MicrobeMod: A computational toolkit for identifying prokaryotic methylation and restriction-modification with nanopore sequencing.</title>
        <authorList>
            <person name="Crits-Christoph A."/>
            <person name="Kang S.C."/>
            <person name="Lee H."/>
            <person name="Ostrov N."/>
        </authorList>
    </citation>
    <scope>NUCLEOTIDE SEQUENCE [LARGE SCALE GENOMIC DNA]</scope>
    <source>
        <strain evidence="5 6">ATCC 25935</strain>
    </source>
</reference>
<dbReference type="Pfam" id="PF05433">
    <property type="entry name" value="Rick_17kDa_Anti"/>
    <property type="match status" value="1"/>
</dbReference>
<keyword evidence="3" id="KW-0732">Signal</keyword>
<dbReference type="EMBL" id="CP140152">
    <property type="protein sequence ID" value="WQH06021.1"/>
    <property type="molecule type" value="Genomic_DNA"/>
</dbReference>
<dbReference type="Proteomes" id="UP001326110">
    <property type="component" value="Chromosome"/>
</dbReference>
<evidence type="ECO:0000256" key="3">
    <source>
        <dbReference type="SAM" id="SignalP"/>
    </source>
</evidence>
<evidence type="ECO:0000256" key="2">
    <source>
        <dbReference type="ARBA" id="ARBA00023136"/>
    </source>
</evidence>
<keyword evidence="2" id="KW-0472">Membrane</keyword>
<comment type="subcellular location">
    <subcellularLocation>
        <location evidence="1">Membrane</location>
    </subcellularLocation>
</comment>
<dbReference type="PANTHER" id="PTHR35603">
    <property type="match status" value="1"/>
</dbReference>
<evidence type="ECO:0000313" key="6">
    <source>
        <dbReference type="Proteomes" id="UP001326110"/>
    </source>
</evidence>
<dbReference type="RefSeq" id="WP_019921972.1">
    <property type="nucleotide sequence ID" value="NZ_CP140152.1"/>
</dbReference>
<dbReference type="PANTHER" id="PTHR35603:SF2">
    <property type="entry name" value="OUTER MEMBRANE LIPOPROTEIN"/>
    <property type="match status" value="1"/>
</dbReference>
<protein>
    <submittedName>
        <fullName evidence="5">Glycine zipper 2TM domain-containing protein</fullName>
    </submittedName>
</protein>
<dbReference type="GeneID" id="43163701"/>
<feature type="domain" description="Glycine zipper 2TM" evidence="4">
    <location>
        <begin position="61"/>
        <end position="102"/>
    </location>
</feature>